<accession>A0ABW2KWE1</accession>
<feature type="chain" id="PRO_5046243091" description="DUF4136 domain-containing protein" evidence="1">
    <location>
        <begin position="31"/>
        <end position="173"/>
    </location>
</feature>
<proteinExistence type="predicted"/>
<sequence>MQSGHAHPMKPVRRALATVALCGLAAVGLAGCANPQADQALYAQQAFVGMPVQTLLACAGVPEGRATVDNVDYFTYSSERITTRPGTMHGYSAWNPWYGWGPYWGYGPGWGWNDYPEIESRSCKATFTLKNGVVTQVVYGGASSGSMRLGQCYQIVENCLSLIPRQTAQQSLR</sequence>
<evidence type="ECO:0008006" key="4">
    <source>
        <dbReference type="Google" id="ProtNLM"/>
    </source>
</evidence>
<feature type="signal peptide" evidence="1">
    <location>
        <begin position="1"/>
        <end position="30"/>
    </location>
</feature>
<keyword evidence="3" id="KW-1185">Reference proteome</keyword>
<dbReference type="EMBL" id="JBHTCM010000015">
    <property type="protein sequence ID" value="MFC7334357.1"/>
    <property type="molecule type" value="Genomic_DNA"/>
</dbReference>
<name>A0ABW2KWE1_9PROT</name>
<reference evidence="3" key="1">
    <citation type="journal article" date="2019" name="Int. J. Syst. Evol. Microbiol.">
        <title>The Global Catalogue of Microorganisms (GCM) 10K type strain sequencing project: providing services to taxonomists for standard genome sequencing and annotation.</title>
        <authorList>
            <consortium name="The Broad Institute Genomics Platform"/>
            <consortium name="The Broad Institute Genome Sequencing Center for Infectious Disease"/>
            <person name="Wu L."/>
            <person name="Ma J."/>
        </authorList>
    </citation>
    <scope>NUCLEOTIDE SEQUENCE [LARGE SCALE GENOMIC DNA]</scope>
    <source>
        <strain evidence="3">CGMCC 1.16275</strain>
    </source>
</reference>
<evidence type="ECO:0000313" key="2">
    <source>
        <dbReference type="EMBL" id="MFC7334357.1"/>
    </source>
</evidence>
<evidence type="ECO:0000256" key="1">
    <source>
        <dbReference type="SAM" id="SignalP"/>
    </source>
</evidence>
<evidence type="ECO:0000313" key="3">
    <source>
        <dbReference type="Proteomes" id="UP001596456"/>
    </source>
</evidence>
<dbReference type="RefSeq" id="WP_377359916.1">
    <property type="nucleotide sequence ID" value="NZ_JBHTCM010000015.1"/>
</dbReference>
<organism evidence="2 3">
    <name type="scientific">Rhodocista pekingensis</name>
    <dbReference type="NCBI Taxonomy" id="201185"/>
    <lineage>
        <taxon>Bacteria</taxon>
        <taxon>Pseudomonadati</taxon>
        <taxon>Pseudomonadota</taxon>
        <taxon>Alphaproteobacteria</taxon>
        <taxon>Rhodospirillales</taxon>
        <taxon>Azospirillaceae</taxon>
        <taxon>Rhodocista</taxon>
    </lineage>
</organism>
<comment type="caution">
    <text evidence="2">The sequence shown here is derived from an EMBL/GenBank/DDBJ whole genome shotgun (WGS) entry which is preliminary data.</text>
</comment>
<gene>
    <name evidence="2" type="ORF">ACFQPS_14405</name>
</gene>
<dbReference type="Proteomes" id="UP001596456">
    <property type="component" value="Unassembled WGS sequence"/>
</dbReference>
<keyword evidence="1" id="KW-0732">Signal</keyword>
<protein>
    <recommendedName>
        <fullName evidence="4">DUF4136 domain-containing protein</fullName>
    </recommendedName>
</protein>